<dbReference type="EMBL" id="KZ826327">
    <property type="protein sequence ID" value="PYI09433.1"/>
    <property type="molecule type" value="Genomic_DNA"/>
</dbReference>
<dbReference type="Pfam" id="PF12937">
    <property type="entry name" value="F-box-like"/>
    <property type="match status" value="1"/>
</dbReference>
<dbReference type="SUPFAM" id="SSF81383">
    <property type="entry name" value="F-box domain"/>
    <property type="match status" value="1"/>
</dbReference>
<evidence type="ECO:0000313" key="3">
    <source>
        <dbReference type="Proteomes" id="UP000248423"/>
    </source>
</evidence>
<dbReference type="Proteomes" id="UP000248423">
    <property type="component" value="Unassembled WGS sequence"/>
</dbReference>
<sequence>MDIHSDKETRPTTPLQGVLESRLTSGQKTAMITELLVMIMLNLPFESLLHCQRVCRHFQAVIQQTPALRRALFLEAPTTPLLDQPRLNPFLNRILCSETICEVPPTSLHQSGSLFDLPWYQSETRRKAVTYEKASWRRMLPSNIPCYVHEATIASSRQQERSWLAERAPIRGEFGPVNLKALWDMIVGYLGYWKTDKFVVIWTVADANTEPVWKVSIGEPESIPPPSSSIKEEVFECLSDRTLQEFLEEDPDRRVEWYTSQRNEWPIVVQW</sequence>
<dbReference type="CDD" id="cd09917">
    <property type="entry name" value="F-box_SF"/>
    <property type="match status" value="1"/>
</dbReference>
<dbReference type="InterPro" id="IPR036047">
    <property type="entry name" value="F-box-like_dom_sf"/>
</dbReference>
<organism evidence="2 3">
    <name type="scientific">Aspergillus sclerotiicarbonarius (strain CBS 121057 / IBT 28362)</name>
    <dbReference type="NCBI Taxonomy" id="1448318"/>
    <lineage>
        <taxon>Eukaryota</taxon>
        <taxon>Fungi</taxon>
        <taxon>Dikarya</taxon>
        <taxon>Ascomycota</taxon>
        <taxon>Pezizomycotina</taxon>
        <taxon>Eurotiomycetes</taxon>
        <taxon>Eurotiomycetidae</taxon>
        <taxon>Eurotiales</taxon>
        <taxon>Aspergillaceae</taxon>
        <taxon>Aspergillus</taxon>
        <taxon>Aspergillus subgen. Circumdati</taxon>
    </lineage>
</organism>
<dbReference type="VEuPathDB" id="FungiDB:BO78DRAFT_308444"/>
<dbReference type="OrthoDB" id="3800738at2759"/>
<dbReference type="InterPro" id="IPR001810">
    <property type="entry name" value="F-box_dom"/>
</dbReference>
<gene>
    <name evidence="2" type="ORF">BO78DRAFT_308444</name>
</gene>
<proteinExistence type="predicted"/>
<evidence type="ECO:0000313" key="2">
    <source>
        <dbReference type="EMBL" id="PYI09433.1"/>
    </source>
</evidence>
<feature type="domain" description="F-box" evidence="1">
    <location>
        <begin position="31"/>
        <end position="71"/>
    </location>
</feature>
<reference evidence="2 3" key="1">
    <citation type="submission" date="2018-02" db="EMBL/GenBank/DDBJ databases">
        <title>The genomes of Aspergillus section Nigri reveals drivers in fungal speciation.</title>
        <authorList>
            <consortium name="DOE Joint Genome Institute"/>
            <person name="Vesth T.C."/>
            <person name="Nybo J."/>
            <person name="Theobald S."/>
            <person name="Brandl J."/>
            <person name="Frisvad J.C."/>
            <person name="Nielsen K.F."/>
            <person name="Lyhne E.K."/>
            <person name="Kogle M.E."/>
            <person name="Kuo A."/>
            <person name="Riley R."/>
            <person name="Clum A."/>
            <person name="Nolan M."/>
            <person name="Lipzen A."/>
            <person name="Salamov A."/>
            <person name="Henrissat B."/>
            <person name="Wiebenga A."/>
            <person name="De vries R.P."/>
            <person name="Grigoriev I.V."/>
            <person name="Mortensen U.H."/>
            <person name="Andersen M.R."/>
            <person name="Baker S.E."/>
        </authorList>
    </citation>
    <scope>NUCLEOTIDE SEQUENCE [LARGE SCALE GENOMIC DNA]</scope>
    <source>
        <strain evidence="2 3">CBS 121057</strain>
    </source>
</reference>
<accession>A0A319FLJ6</accession>
<dbReference type="AlphaFoldDB" id="A0A319FLJ6"/>
<dbReference type="Gene3D" id="1.20.1280.50">
    <property type="match status" value="1"/>
</dbReference>
<evidence type="ECO:0000259" key="1">
    <source>
        <dbReference type="SMART" id="SM00256"/>
    </source>
</evidence>
<dbReference type="SMART" id="SM00256">
    <property type="entry name" value="FBOX"/>
    <property type="match status" value="1"/>
</dbReference>
<name>A0A319FLJ6_ASPSB</name>
<protein>
    <recommendedName>
        <fullName evidence="1">F-box domain-containing protein</fullName>
    </recommendedName>
</protein>
<keyword evidence="3" id="KW-1185">Reference proteome</keyword>